<dbReference type="NCBIfam" id="NF040653">
    <property type="entry name" value="Rv1535_dom"/>
    <property type="match status" value="1"/>
</dbReference>
<keyword evidence="2" id="KW-1185">Reference proteome</keyword>
<sequence length="82" mass="8787">MTAVLYDEVVTATPAPRLRVVREGAPIETPAPAKVKVARQVANPPFGAAGDPLVDGAARMLTIPIRHFYAALWRIGVLEVRA</sequence>
<comment type="caution">
    <text evidence="1">The sequence shown here is derived from an EMBL/GenBank/DDBJ whole genome shotgun (WGS) entry which is preliminary data.</text>
</comment>
<dbReference type="AlphaFoldDB" id="A0A1X1VXV0"/>
<organism evidence="1 2">
    <name type="scientific">Mycobacterium gastri</name>
    <dbReference type="NCBI Taxonomy" id="1777"/>
    <lineage>
        <taxon>Bacteria</taxon>
        <taxon>Bacillati</taxon>
        <taxon>Actinomycetota</taxon>
        <taxon>Actinomycetes</taxon>
        <taxon>Mycobacteriales</taxon>
        <taxon>Mycobacteriaceae</taxon>
        <taxon>Mycobacterium</taxon>
    </lineage>
</organism>
<dbReference type="RefSeq" id="WP_036414461.1">
    <property type="nucleotide sequence ID" value="NZ_LQOX01000055.1"/>
</dbReference>
<gene>
    <name evidence="1" type="ORF">AWC07_24100</name>
</gene>
<dbReference type="NCBIfam" id="NF040652">
    <property type="entry name" value="Mbox_reg_Rv1535"/>
    <property type="match status" value="1"/>
</dbReference>
<dbReference type="Proteomes" id="UP000193738">
    <property type="component" value="Unassembled WGS sequence"/>
</dbReference>
<proteinExistence type="predicted"/>
<evidence type="ECO:0000313" key="1">
    <source>
        <dbReference type="EMBL" id="ORV74709.1"/>
    </source>
</evidence>
<dbReference type="EMBL" id="LQOX01000055">
    <property type="protein sequence ID" value="ORV74709.1"/>
    <property type="molecule type" value="Genomic_DNA"/>
</dbReference>
<reference evidence="1 2" key="1">
    <citation type="submission" date="2016-01" db="EMBL/GenBank/DDBJ databases">
        <title>The new phylogeny of the genus Mycobacterium.</title>
        <authorList>
            <person name="Tarcisio F."/>
            <person name="Conor M."/>
            <person name="Antonella G."/>
            <person name="Elisabetta G."/>
            <person name="Giulia F.S."/>
            <person name="Sara T."/>
            <person name="Anna F."/>
            <person name="Clotilde B."/>
            <person name="Roberto B."/>
            <person name="Veronica D.S."/>
            <person name="Fabio R."/>
            <person name="Monica P."/>
            <person name="Olivier J."/>
            <person name="Enrico T."/>
            <person name="Nicola S."/>
        </authorList>
    </citation>
    <scope>NUCLEOTIDE SEQUENCE [LARGE SCALE GENOMIC DNA]</scope>
    <source>
        <strain evidence="1 2">DSM 43505</strain>
    </source>
</reference>
<name>A0A1X1VXV0_MYCGS</name>
<protein>
    <submittedName>
        <fullName evidence="1">Uncharacterized protein</fullName>
    </submittedName>
</protein>
<accession>A0A1X1VXV0</accession>
<evidence type="ECO:0000313" key="2">
    <source>
        <dbReference type="Proteomes" id="UP000193738"/>
    </source>
</evidence>